<dbReference type="Gene3D" id="3.40.50.180">
    <property type="entry name" value="Methylesterase CheB, C-terminal domain"/>
    <property type="match status" value="1"/>
</dbReference>
<evidence type="ECO:0000256" key="4">
    <source>
        <dbReference type="PROSITE-ProRule" id="PRU00050"/>
    </source>
</evidence>
<sequence>MAEAATAVALLFDDLELGGQLREALRERGARIVHEGALSTLSRQMIDTTGAEVLVVNLDEDAEDDIDRLYDVIDGDRPRVVFNDAAASRSLDGWDRARWARHLAVKVMAQGDLDPPRPHDAPAVPEAVATPLESIEVEPPVQFDEPATDFVEPVAVVEPQVVHATEEQSESLAAELEALLAADEPVADAEHASPVQAAHHDGLDIDDFEALKDVPLEAEDDFGSGLKFSAEDELPALHDGDFGAFAEEAAKASEDVGSGLKFGAGAELPPLHDGTFGLDTLATQGPAPLEEGAAKPVPSFQLDHLELAPLDESLMPVAATAKEGSSSLMDLALGWSLVDEDETPPPIPELASAPAHPKEFGVEKLSAQDFLAPEGGEEEASIIEPGMKLELVSMEEALAPREYEGGNEMLLGELDGAIGRLLVLGAASDSLEAVCSFLSMLPTDLRAAVLHVQHLGGKSVEALSDTLTRHSELPVRVAAPGVRARVGEVLVVPAGQQARVHRDGRVDLQPLENNDMRSSPIDASFTMAANVFGRHAQAIVFAGQANDALGGCQAIHDRGGQVWIESSDGHYVDMVHGIEAERLHSYSGTPAELAARLVEEMSMEGRR</sequence>
<keyword evidence="7" id="KW-1185">Reference proteome</keyword>
<comment type="caution">
    <text evidence="4">Lacks conserved residue(s) required for the propagation of feature annotation.</text>
</comment>
<dbReference type="PANTHER" id="PTHR42872">
    <property type="entry name" value="PROTEIN-GLUTAMATE METHYLESTERASE/PROTEIN-GLUTAMINE GLUTAMINASE"/>
    <property type="match status" value="1"/>
</dbReference>
<dbReference type="PROSITE" id="PS50122">
    <property type="entry name" value="CHEB"/>
    <property type="match status" value="1"/>
</dbReference>
<evidence type="ECO:0000256" key="3">
    <source>
        <dbReference type="ARBA" id="ARBA00048267"/>
    </source>
</evidence>
<dbReference type="SUPFAM" id="SSF52738">
    <property type="entry name" value="Methylesterase CheB, C-terminal domain"/>
    <property type="match status" value="1"/>
</dbReference>
<feature type="domain" description="CheB-type methylesterase" evidence="5">
    <location>
        <begin position="415"/>
        <end position="581"/>
    </location>
</feature>
<dbReference type="KEGG" id="dtl:H8F01_14550"/>
<keyword evidence="1" id="KW-0378">Hydrolase</keyword>
<dbReference type="GO" id="GO:0000156">
    <property type="term" value="F:phosphorelay response regulator activity"/>
    <property type="evidence" value="ECO:0007669"/>
    <property type="project" value="InterPro"/>
</dbReference>
<dbReference type="PANTHER" id="PTHR42872:SF6">
    <property type="entry name" value="PROTEIN-GLUTAMATE METHYLESTERASE_PROTEIN-GLUTAMINE GLUTAMINASE"/>
    <property type="match status" value="1"/>
</dbReference>
<dbReference type="Proteomes" id="UP000515873">
    <property type="component" value="Chromosome"/>
</dbReference>
<name>A0A7G8Q0L9_9GAMM</name>
<dbReference type="GO" id="GO:0008984">
    <property type="term" value="F:protein-glutamate methylesterase activity"/>
    <property type="evidence" value="ECO:0007669"/>
    <property type="project" value="UniProtKB-EC"/>
</dbReference>
<reference evidence="6 7" key="1">
    <citation type="submission" date="2020-08" db="EMBL/GenBank/DDBJ databases">
        <title>Dyella sp. G9 isolated from forest soil.</title>
        <authorList>
            <person name="Fu J."/>
            <person name="Qiu L."/>
        </authorList>
    </citation>
    <scope>NUCLEOTIDE SEQUENCE [LARGE SCALE GENOMIC DNA]</scope>
    <source>
        <strain evidence="6 7">G9</strain>
    </source>
</reference>
<dbReference type="RefSeq" id="WP_187055806.1">
    <property type="nucleotide sequence ID" value="NZ_CP060412.1"/>
</dbReference>
<protein>
    <recommendedName>
        <fullName evidence="2">protein-glutamate methylesterase</fullName>
        <ecNumber evidence="2">3.1.1.61</ecNumber>
    </recommendedName>
</protein>
<proteinExistence type="predicted"/>
<evidence type="ECO:0000259" key="5">
    <source>
        <dbReference type="PROSITE" id="PS50122"/>
    </source>
</evidence>
<dbReference type="AlphaFoldDB" id="A0A7G8Q0L9"/>
<dbReference type="EMBL" id="CP060412">
    <property type="protein sequence ID" value="QNK00327.1"/>
    <property type="molecule type" value="Genomic_DNA"/>
</dbReference>
<evidence type="ECO:0000313" key="7">
    <source>
        <dbReference type="Proteomes" id="UP000515873"/>
    </source>
</evidence>
<dbReference type="InterPro" id="IPR000673">
    <property type="entry name" value="Sig_transdc_resp-reg_Me-estase"/>
</dbReference>
<evidence type="ECO:0000256" key="1">
    <source>
        <dbReference type="ARBA" id="ARBA00022801"/>
    </source>
</evidence>
<accession>A0A7G8Q0L9</accession>
<organism evidence="6 7">
    <name type="scientific">Dyella telluris</name>
    <dbReference type="NCBI Taxonomy" id="2763498"/>
    <lineage>
        <taxon>Bacteria</taxon>
        <taxon>Pseudomonadati</taxon>
        <taxon>Pseudomonadota</taxon>
        <taxon>Gammaproteobacteria</taxon>
        <taxon>Lysobacterales</taxon>
        <taxon>Rhodanobacteraceae</taxon>
        <taxon>Dyella</taxon>
    </lineage>
</organism>
<dbReference type="InterPro" id="IPR035909">
    <property type="entry name" value="CheB_C"/>
</dbReference>
<evidence type="ECO:0000256" key="2">
    <source>
        <dbReference type="ARBA" id="ARBA00039140"/>
    </source>
</evidence>
<gene>
    <name evidence="6" type="ORF">H8F01_14550</name>
</gene>
<evidence type="ECO:0000313" key="6">
    <source>
        <dbReference type="EMBL" id="QNK00327.1"/>
    </source>
</evidence>
<comment type="catalytic activity">
    <reaction evidence="3">
        <text>[protein]-L-glutamate 5-O-methyl ester + H2O = L-glutamyl-[protein] + methanol + H(+)</text>
        <dbReference type="Rhea" id="RHEA:23236"/>
        <dbReference type="Rhea" id="RHEA-COMP:10208"/>
        <dbReference type="Rhea" id="RHEA-COMP:10311"/>
        <dbReference type="ChEBI" id="CHEBI:15377"/>
        <dbReference type="ChEBI" id="CHEBI:15378"/>
        <dbReference type="ChEBI" id="CHEBI:17790"/>
        <dbReference type="ChEBI" id="CHEBI:29973"/>
        <dbReference type="ChEBI" id="CHEBI:82795"/>
        <dbReference type="EC" id="3.1.1.61"/>
    </reaction>
</comment>
<dbReference type="Pfam" id="PF01339">
    <property type="entry name" value="CheB_methylest"/>
    <property type="match status" value="1"/>
</dbReference>
<dbReference type="GO" id="GO:0006935">
    <property type="term" value="P:chemotaxis"/>
    <property type="evidence" value="ECO:0007669"/>
    <property type="project" value="InterPro"/>
</dbReference>
<dbReference type="GO" id="GO:0005737">
    <property type="term" value="C:cytoplasm"/>
    <property type="evidence" value="ECO:0007669"/>
    <property type="project" value="InterPro"/>
</dbReference>
<dbReference type="EC" id="3.1.1.61" evidence="2"/>